<dbReference type="SMART" id="SM00448">
    <property type="entry name" value="REC"/>
    <property type="match status" value="1"/>
</dbReference>
<keyword evidence="5" id="KW-1185">Reference proteome</keyword>
<evidence type="ECO:0000313" key="5">
    <source>
        <dbReference type="Proteomes" id="UP000262073"/>
    </source>
</evidence>
<evidence type="ECO:0000313" key="4">
    <source>
        <dbReference type="EMBL" id="AXR08074.1"/>
    </source>
</evidence>
<dbReference type="PANTHER" id="PTHR44591:SF25">
    <property type="entry name" value="CHEMOTAXIS TWO-COMPONENT RESPONSE REGULATOR"/>
    <property type="match status" value="1"/>
</dbReference>
<accession>A0A346NRB7</accession>
<dbReference type="InterPro" id="IPR011006">
    <property type="entry name" value="CheY-like_superfamily"/>
</dbReference>
<dbReference type="Proteomes" id="UP000262073">
    <property type="component" value="Chromosome"/>
</dbReference>
<dbReference type="OrthoDB" id="9800897at2"/>
<organism evidence="4 5">
    <name type="scientific">Salinimonas sediminis</name>
    <dbReference type="NCBI Taxonomy" id="2303538"/>
    <lineage>
        <taxon>Bacteria</taxon>
        <taxon>Pseudomonadati</taxon>
        <taxon>Pseudomonadota</taxon>
        <taxon>Gammaproteobacteria</taxon>
        <taxon>Alteromonadales</taxon>
        <taxon>Alteromonadaceae</taxon>
        <taxon>Alteromonas/Salinimonas group</taxon>
        <taxon>Salinimonas</taxon>
    </lineage>
</organism>
<reference evidence="4 5" key="1">
    <citation type="submission" date="2018-08" db="EMBL/GenBank/DDBJ databases">
        <title>Salinimonas sediminis sp. nov., a piezophilic bacterium isolated from a deep-sea sediment sample from the New Britain Trench.</title>
        <authorList>
            <person name="Cao J."/>
        </authorList>
    </citation>
    <scope>NUCLEOTIDE SEQUENCE [LARGE SCALE GENOMIC DNA]</scope>
    <source>
        <strain evidence="4 5">N102</strain>
    </source>
</reference>
<evidence type="ECO:0000256" key="2">
    <source>
        <dbReference type="PROSITE-ProRule" id="PRU00169"/>
    </source>
</evidence>
<name>A0A346NRB7_9ALTE</name>
<feature type="domain" description="Response regulatory" evidence="3">
    <location>
        <begin position="5"/>
        <end position="121"/>
    </location>
</feature>
<dbReference type="PANTHER" id="PTHR44591">
    <property type="entry name" value="STRESS RESPONSE REGULATOR PROTEIN 1"/>
    <property type="match status" value="1"/>
</dbReference>
<dbReference type="InterPro" id="IPR001789">
    <property type="entry name" value="Sig_transdc_resp-reg_receiver"/>
</dbReference>
<evidence type="ECO:0000256" key="1">
    <source>
        <dbReference type="ARBA" id="ARBA00022553"/>
    </source>
</evidence>
<evidence type="ECO:0000259" key="3">
    <source>
        <dbReference type="PROSITE" id="PS50110"/>
    </source>
</evidence>
<dbReference type="InterPro" id="IPR050595">
    <property type="entry name" value="Bact_response_regulator"/>
</dbReference>
<dbReference type="EMBL" id="CP031769">
    <property type="protein sequence ID" value="AXR08074.1"/>
    <property type="molecule type" value="Genomic_DNA"/>
</dbReference>
<feature type="modified residue" description="4-aspartylphosphate" evidence="2">
    <location>
        <position position="54"/>
    </location>
</feature>
<protein>
    <submittedName>
        <fullName evidence="4">Response regulator</fullName>
    </submittedName>
</protein>
<dbReference type="Pfam" id="PF00072">
    <property type="entry name" value="Response_reg"/>
    <property type="match status" value="1"/>
</dbReference>
<dbReference type="GO" id="GO:0000160">
    <property type="term" value="P:phosphorelay signal transduction system"/>
    <property type="evidence" value="ECO:0007669"/>
    <property type="project" value="InterPro"/>
</dbReference>
<keyword evidence="1 2" id="KW-0597">Phosphoprotein</keyword>
<proteinExistence type="predicted"/>
<dbReference type="Gene3D" id="3.40.50.2300">
    <property type="match status" value="1"/>
</dbReference>
<dbReference type="KEGG" id="salm:D0Y50_17975"/>
<dbReference type="AlphaFoldDB" id="A0A346NRB7"/>
<dbReference type="PROSITE" id="PS50110">
    <property type="entry name" value="RESPONSE_REGULATORY"/>
    <property type="match status" value="1"/>
</dbReference>
<gene>
    <name evidence="4" type="ORF">D0Y50_17975</name>
</gene>
<dbReference type="SUPFAM" id="SSF52172">
    <property type="entry name" value="CheY-like"/>
    <property type="match status" value="1"/>
</dbReference>
<dbReference type="RefSeq" id="WP_117318301.1">
    <property type="nucleotide sequence ID" value="NZ_CP031769.1"/>
</dbReference>
<sequence length="122" mass="13322">MTSKHILIVDDSVSIQQMFALFLTQAGHCVSVAENGEDALALCRHTQYDLIFTDLTMPYISGIQLTKQLRQTATYRSVPIIVVTTDTDEQQKQAGRAAGVTGWVSKPAEPALLVTVVEQLCA</sequence>